<gene>
    <name evidence="7" type="ORF">SAMN05216262_12213</name>
</gene>
<dbReference type="Proteomes" id="UP000199297">
    <property type="component" value="Unassembled WGS sequence"/>
</dbReference>
<dbReference type="InterPro" id="IPR006665">
    <property type="entry name" value="OmpA-like"/>
</dbReference>
<organism evidence="7 8">
    <name type="scientific">Colwellia chukchiensis</name>
    <dbReference type="NCBI Taxonomy" id="641665"/>
    <lineage>
        <taxon>Bacteria</taxon>
        <taxon>Pseudomonadati</taxon>
        <taxon>Pseudomonadota</taxon>
        <taxon>Gammaproteobacteria</taxon>
        <taxon>Alteromonadales</taxon>
        <taxon>Colwelliaceae</taxon>
        <taxon>Colwellia</taxon>
    </lineage>
</organism>
<proteinExistence type="predicted"/>
<evidence type="ECO:0000256" key="3">
    <source>
        <dbReference type="ARBA" id="ARBA00023237"/>
    </source>
</evidence>
<feature type="chain" id="PRO_5011714695" evidence="5">
    <location>
        <begin position="22"/>
        <end position="209"/>
    </location>
</feature>
<dbReference type="AlphaFoldDB" id="A0A1H7T293"/>
<evidence type="ECO:0000256" key="5">
    <source>
        <dbReference type="SAM" id="SignalP"/>
    </source>
</evidence>
<keyword evidence="2 4" id="KW-0472">Membrane</keyword>
<evidence type="ECO:0000256" key="4">
    <source>
        <dbReference type="PROSITE-ProRule" id="PRU00473"/>
    </source>
</evidence>
<feature type="domain" description="OmpA-like" evidence="6">
    <location>
        <begin position="91"/>
        <end position="208"/>
    </location>
</feature>
<comment type="subcellular location">
    <subcellularLocation>
        <location evidence="1">Cell outer membrane</location>
    </subcellularLocation>
</comment>
<evidence type="ECO:0000256" key="2">
    <source>
        <dbReference type="ARBA" id="ARBA00023136"/>
    </source>
</evidence>
<dbReference type="Pfam" id="PF00691">
    <property type="entry name" value="OmpA"/>
    <property type="match status" value="1"/>
</dbReference>
<dbReference type="SUPFAM" id="SSF103088">
    <property type="entry name" value="OmpA-like"/>
    <property type="match status" value="1"/>
</dbReference>
<dbReference type="OrthoDB" id="9782229at2"/>
<feature type="signal peptide" evidence="5">
    <location>
        <begin position="1"/>
        <end position="21"/>
    </location>
</feature>
<evidence type="ECO:0000259" key="6">
    <source>
        <dbReference type="PROSITE" id="PS51123"/>
    </source>
</evidence>
<evidence type="ECO:0000256" key="1">
    <source>
        <dbReference type="ARBA" id="ARBA00004442"/>
    </source>
</evidence>
<dbReference type="PANTHER" id="PTHR30329:SF21">
    <property type="entry name" value="LIPOPROTEIN YIAD-RELATED"/>
    <property type="match status" value="1"/>
</dbReference>
<keyword evidence="3" id="KW-0998">Cell outer membrane</keyword>
<dbReference type="PANTHER" id="PTHR30329">
    <property type="entry name" value="STATOR ELEMENT OF FLAGELLAR MOTOR COMPLEX"/>
    <property type="match status" value="1"/>
</dbReference>
<keyword evidence="5" id="KW-0732">Signal</keyword>
<accession>A0A1H7T293</accession>
<dbReference type="RefSeq" id="WP_085285992.1">
    <property type="nucleotide sequence ID" value="NZ_FOBI01000022.1"/>
</dbReference>
<evidence type="ECO:0000313" key="8">
    <source>
        <dbReference type="Proteomes" id="UP000199297"/>
    </source>
</evidence>
<dbReference type="InterPro" id="IPR006690">
    <property type="entry name" value="OMPA-like_CS"/>
</dbReference>
<dbReference type="InterPro" id="IPR006664">
    <property type="entry name" value="OMP_bac"/>
</dbReference>
<dbReference type="GO" id="GO:0009279">
    <property type="term" value="C:cell outer membrane"/>
    <property type="evidence" value="ECO:0007669"/>
    <property type="project" value="UniProtKB-SubCell"/>
</dbReference>
<name>A0A1H7T293_9GAMM</name>
<evidence type="ECO:0000313" key="7">
    <source>
        <dbReference type="EMBL" id="SEL78354.1"/>
    </source>
</evidence>
<dbReference type="PROSITE" id="PS51123">
    <property type="entry name" value="OMPA_2"/>
    <property type="match status" value="1"/>
</dbReference>
<dbReference type="InterPro" id="IPR027367">
    <property type="entry name" value="Gly-zipper_YMGG"/>
</dbReference>
<dbReference type="PROSITE" id="PS01068">
    <property type="entry name" value="OMPA_1"/>
    <property type="match status" value="1"/>
</dbReference>
<reference evidence="8" key="1">
    <citation type="submission" date="2016-10" db="EMBL/GenBank/DDBJ databases">
        <authorList>
            <person name="Varghese N."/>
            <person name="Submissions S."/>
        </authorList>
    </citation>
    <scope>NUCLEOTIDE SEQUENCE [LARGE SCALE GENOMIC DNA]</scope>
    <source>
        <strain evidence="8">CGMCC 1.9127</strain>
    </source>
</reference>
<dbReference type="Gene3D" id="3.30.1330.60">
    <property type="entry name" value="OmpA-like domain"/>
    <property type="match status" value="1"/>
</dbReference>
<dbReference type="InterPro" id="IPR050330">
    <property type="entry name" value="Bact_OuterMem_StrucFunc"/>
</dbReference>
<dbReference type="EMBL" id="FOBI01000022">
    <property type="protein sequence ID" value="SEL78354.1"/>
    <property type="molecule type" value="Genomic_DNA"/>
</dbReference>
<dbReference type="PROSITE" id="PS51257">
    <property type="entry name" value="PROKAR_LIPOPROTEIN"/>
    <property type="match status" value="1"/>
</dbReference>
<sequence>MRFKKSIISLVVASIVLTGCASTNKGKGAAIGAVAGAVLGKSTSNHKNKRAVWGAAIGAIAGAAIGDYMDQQEQEFRQELSGSGIDVVREGDNLRLIMPANITFATGQAYISSGFYATLDDIARVLNKYEKTLLSIEGHTDSQGGVAFNQNLSEQRAASVKQYLTNQAILANRLQTVGYGKSRPIADNATANGRALNRRVEIQIIPKQG</sequence>
<dbReference type="Pfam" id="PF13441">
    <property type="entry name" value="Gly-zipper_YMGG"/>
    <property type="match status" value="1"/>
</dbReference>
<keyword evidence="8" id="KW-1185">Reference proteome</keyword>
<dbReference type="InterPro" id="IPR036737">
    <property type="entry name" value="OmpA-like_sf"/>
</dbReference>
<dbReference type="STRING" id="641665.GCA_002104455_02044"/>
<dbReference type="PRINTS" id="PR01021">
    <property type="entry name" value="OMPADOMAIN"/>
</dbReference>
<dbReference type="CDD" id="cd07185">
    <property type="entry name" value="OmpA_C-like"/>
    <property type="match status" value="1"/>
</dbReference>
<protein>
    <submittedName>
        <fullName evidence="7">Outer membrane protein OmpA</fullName>
    </submittedName>
</protein>